<sequence length="150" mass="16049">MVRSMVVVLASALLLGGCASVQDKVNGACSDVKDVVNAVPEFADRTHAGVTVPALGKQIEVAQAAGRTFEVAGADADFRAAWEKMINALQENATAWKGWDNKTRPRGSDMYFMVMFAKAEKEADEAKGALDTAAGKSGFTECGDAIRWRY</sequence>
<dbReference type="RefSeq" id="WP_030433914.1">
    <property type="nucleotide sequence ID" value="NZ_JOEF01000066.1"/>
</dbReference>
<protein>
    <recommendedName>
        <fullName evidence="4">Lipoprotein</fullName>
    </recommendedName>
</protein>
<evidence type="ECO:0000256" key="1">
    <source>
        <dbReference type="SAM" id="SignalP"/>
    </source>
</evidence>
<dbReference type="eggNOG" id="ENOG50322U7">
    <property type="taxonomic scope" value="Bacteria"/>
</dbReference>
<dbReference type="Proteomes" id="UP000183376">
    <property type="component" value="Chromosome I"/>
</dbReference>
<proteinExistence type="predicted"/>
<feature type="chain" id="PRO_5009245641" description="Lipoprotein" evidence="1">
    <location>
        <begin position="22"/>
        <end position="150"/>
    </location>
</feature>
<feature type="signal peptide" evidence="1">
    <location>
        <begin position="1"/>
        <end position="21"/>
    </location>
</feature>
<organism evidence="2 3">
    <name type="scientific">Allokutzneria albata</name>
    <name type="common">Kibdelosporangium albatum</name>
    <dbReference type="NCBI Taxonomy" id="211114"/>
    <lineage>
        <taxon>Bacteria</taxon>
        <taxon>Bacillati</taxon>
        <taxon>Actinomycetota</taxon>
        <taxon>Actinomycetes</taxon>
        <taxon>Pseudonocardiales</taxon>
        <taxon>Pseudonocardiaceae</taxon>
        <taxon>Allokutzneria</taxon>
    </lineage>
</organism>
<keyword evidence="3" id="KW-1185">Reference proteome</keyword>
<dbReference type="AlphaFoldDB" id="A0A1G9V0I8"/>
<name>A0A1G9V0I8_ALLAB</name>
<evidence type="ECO:0000313" key="3">
    <source>
        <dbReference type="Proteomes" id="UP000183376"/>
    </source>
</evidence>
<gene>
    <name evidence="2" type="ORF">SAMN04489726_2748</name>
</gene>
<dbReference type="STRING" id="211114.SAMN04489726_2748"/>
<reference evidence="2 3" key="1">
    <citation type="submission" date="2016-10" db="EMBL/GenBank/DDBJ databases">
        <authorList>
            <person name="de Groot N.N."/>
        </authorList>
    </citation>
    <scope>NUCLEOTIDE SEQUENCE [LARGE SCALE GENOMIC DNA]</scope>
    <source>
        <strain evidence="2 3">DSM 44149</strain>
    </source>
</reference>
<dbReference type="EMBL" id="LT629701">
    <property type="protein sequence ID" value="SDM65648.1"/>
    <property type="molecule type" value="Genomic_DNA"/>
</dbReference>
<keyword evidence="1" id="KW-0732">Signal</keyword>
<dbReference type="OrthoDB" id="9933389at2"/>
<evidence type="ECO:0000313" key="2">
    <source>
        <dbReference type="EMBL" id="SDM65648.1"/>
    </source>
</evidence>
<evidence type="ECO:0008006" key="4">
    <source>
        <dbReference type="Google" id="ProtNLM"/>
    </source>
</evidence>
<dbReference type="PROSITE" id="PS51257">
    <property type="entry name" value="PROKAR_LIPOPROTEIN"/>
    <property type="match status" value="1"/>
</dbReference>
<accession>A0A1G9V0I8</accession>